<dbReference type="GO" id="GO:0005524">
    <property type="term" value="F:ATP binding"/>
    <property type="evidence" value="ECO:0007669"/>
    <property type="project" value="InterPro"/>
</dbReference>
<evidence type="ECO:0000313" key="4">
    <source>
        <dbReference type="Proteomes" id="UP000001901"/>
    </source>
</evidence>
<keyword evidence="4" id="KW-1185">Reference proteome</keyword>
<reference evidence="3 4" key="1">
    <citation type="journal article" date="2010" name="Stand. Genomic Sci.">
        <title>Complete genome sequence of Archaeoglobus profundus type strain (AV18).</title>
        <authorList>
            <person name="von Jan M."/>
            <person name="Lapidus A."/>
            <person name="Del Rio T.G."/>
            <person name="Copeland A."/>
            <person name="Tice H."/>
            <person name="Cheng J.F."/>
            <person name="Lucas S."/>
            <person name="Chen F."/>
            <person name="Nolan M."/>
            <person name="Goodwin L."/>
            <person name="Han C."/>
            <person name="Pitluck S."/>
            <person name="Liolios K."/>
            <person name="Ivanova N."/>
            <person name="Mavromatis K."/>
            <person name="Ovchinnikova G."/>
            <person name="Chertkov O."/>
            <person name="Pati A."/>
            <person name="Chen A."/>
            <person name="Palaniappan K."/>
            <person name="Land M."/>
            <person name="Hauser L."/>
            <person name="Chang Y.J."/>
            <person name="Jeffries C.D."/>
            <person name="Saunders E."/>
            <person name="Brettin T."/>
            <person name="Detter J.C."/>
            <person name="Chain P."/>
            <person name="Eichinger K."/>
            <person name="Huber H."/>
            <person name="Spring S."/>
            <person name="Rohde M."/>
            <person name="Goker M."/>
            <person name="Wirth R."/>
            <person name="Woyke T."/>
            <person name="Bristow J."/>
            <person name="Eisen J.A."/>
            <person name="Markowitz V."/>
            <person name="Hugenholtz P."/>
            <person name="Kyrpides N.C."/>
            <person name="Klenk H.P."/>
        </authorList>
    </citation>
    <scope>NUCLEOTIDE SEQUENCE [LARGE SCALE GENOMIC DNA]</scope>
    <source>
        <strain evidence="4">DSM 5631 / JCM 9629 / NBRC 100127 / Av18</strain>
    </source>
</reference>
<dbReference type="SUPFAM" id="SSF46785">
    <property type="entry name" value="Winged helix' DNA-binding domain"/>
    <property type="match status" value="1"/>
</dbReference>
<dbReference type="InterPro" id="IPR036388">
    <property type="entry name" value="WH-like_DNA-bd_sf"/>
</dbReference>
<dbReference type="Gene3D" id="1.10.10.10">
    <property type="entry name" value="Winged helix-like DNA-binding domain superfamily/Winged helix DNA-binding domain"/>
    <property type="match status" value="1"/>
</dbReference>
<dbReference type="HOGENOM" id="CLU_041137_3_0_2"/>
<dbReference type="InterPro" id="IPR011579">
    <property type="entry name" value="ATPase_dom"/>
</dbReference>
<accession>D2RDS7</accession>
<dbReference type="Gene3D" id="3.40.50.300">
    <property type="entry name" value="P-loop containing nucleotide triphosphate hydrolases"/>
    <property type="match status" value="1"/>
</dbReference>
<evidence type="ECO:0000259" key="1">
    <source>
        <dbReference type="Pfam" id="PF01637"/>
    </source>
</evidence>
<dbReference type="AlphaFoldDB" id="D2RDS7"/>
<feature type="domain" description="ATPase" evidence="1">
    <location>
        <begin position="3"/>
        <end position="152"/>
    </location>
</feature>
<dbReference type="PANTHER" id="PTHR34704:SF1">
    <property type="entry name" value="ATPASE"/>
    <property type="match status" value="1"/>
</dbReference>
<protein>
    <submittedName>
        <fullName evidence="3">DUF234 DEXX-box ATPase</fullName>
    </submittedName>
</protein>
<dbReference type="InterPro" id="IPR036390">
    <property type="entry name" value="WH_DNA-bd_sf"/>
</dbReference>
<dbReference type="Proteomes" id="UP000001901">
    <property type="component" value="Chromosome"/>
</dbReference>
<name>D2RDS7_ARCPA</name>
<feature type="domain" description="DUF234" evidence="2">
    <location>
        <begin position="257"/>
        <end position="353"/>
    </location>
</feature>
<sequence length="401" mass="47734">MKNREHVYYLAIEGDNLKHFKRFASKVVPEVAHAQEDWESYFHFLKDKIVIIDEFPNLIKEDPKIVSTFQRIVDIELKNTKTKLVLLGSSISMMSDKVLSYKSPLFGRRTASMKLKPLKFFHLRDFFPNLSWEEIVEIYGFTDGIPYYLEKVKLPFWKWLEEEFKKPDTFLKDELDFLMKYEFSDVTMYKKILEAIAFGKNTLKEIRDYIKVKHSDLTPYLSNLIETEFVVRKVPVTEGVRSKKGRYYISDNFVAFWFRYVNPNLSAIEEGIFDIDEIRKDYSNYLGSVFEKVAKQFLIELNKRKMLPFRFSKIGPWWHKQEEIDLVALNEREKKALFVEVKWSALREKDVDKLLRSLERKAEKVGLDDFMKFYGIVARRVEGKDDLIWDLRDFSKLGLST</sequence>
<dbReference type="InterPro" id="IPR027417">
    <property type="entry name" value="P-loop_NTPase"/>
</dbReference>
<gene>
    <name evidence="3" type="ordered locus">Arcpr_1219</name>
</gene>
<dbReference type="SUPFAM" id="SSF52980">
    <property type="entry name" value="Restriction endonuclease-like"/>
    <property type="match status" value="1"/>
</dbReference>
<dbReference type="SUPFAM" id="SSF52540">
    <property type="entry name" value="P-loop containing nucleoside triphosphate hydrolases"/>
    <property type="match status" value="1"/>
</dbReference>
<dbReference type="KEGG" id="apo:Arcpr_1219"/>
<dbReference type="EMBL" id="CP001857">
    <property type="protein sequence ID" value="ADB58271.1"/>
    <property type="molecule type" value="Genomic_DNA"/>
</dbReference>
<dbReference type="InterPro" id="IPR011335">
    <property type="entry name" value="Restrct_endonuc-II-like"/>
</dbReference>
<proteinExistence type="predicted"/>
<dbReference type="Pfam" id="PF03008">
    <property type="entry name" value="DUF234"/>
    <property type="match status" value="1"/>
</dbReference>
<evidence type="ECO:0000313" key="3">
    <source>
        <dbReference type="EMBL" id="ADB58271.1"/>
    </source>
</evidence>
<dbReference type="Pfam" id="PF01637">
    <property type="entry name" value="ATPase_2"/>
    <property type="match status" value="1"/>
</dbReference>
<evidence type="ECO:0000259" key="2">
    <source>
        <dbReference type="Pfam" id="PF03008"/>
    </source>
</evidence>
<dbReference type="PANTHER" id="PTHR34704">
    <property type="entry name" value="ATPASE"/>
    <property type="match status" value="1"/>
</dbReference>
<organism evidence="3 4">
    <name type="scientific">Archaeoglobus profundus (strain DSM 5631 / JCM 9629 / NBRC 100127 / Av18)</name>
    <dbReference type="NCBI Taxonomy" id="572546"/>
    <lineage>
        <taxon>Archaea</taxon>
        <taxon>Methanobacteriati</taxon>
        <taxon>Methanobacteriota</taxon>
        <taxon>Archaeoglobi</taxon>
        <taxon>Archaeoglobales</taxon>
        <taxon>Archaeoglobaceae</taxon>
        <taxon>Archaeoglobus</taxon>
    </lineage>
</organism>
<dbReference type="eggNOG" id="arCOG03166">
    <property type="taxonomic scope" value="Archaea"/>
</dbReference>
<dbReference type="PaxDb" id="572546-Arcpr_1219"/>
<dbReference type="InterPro" id="IPR004256">
    <property type="entry name" value="DUF234"/>
</dbReference>